<feature type="domain" description="Carbohydrate kinase PfkB" evidence="13">
    <location>
        <begin position="4"/>
        <end position="294"/>
    </location>
</feature>
<evidence type="ECO:0000256" key="6">
    <source>
        <dbReference type="ARBA" id="ARBA00022741"/>
    </source>
</evidence>
<evidence type="ECO:0000256" key="10">
    <source>
        <dbReference type="ARBA" id="ARBA00022958"/>
    </source>
</evidence>
<evidence type="ECO:0000256" key="8">
    <source>
        <dbReference type="ARBA" id="ARBA00022840"/>
    </source>
</evidence>
<dbReference type="Proteomes" id="UP000036867">
    <property type="component" value="Unassembled WGS sequence"/>
</dbReference>
<comment type="pathway">
    <text evidence="12">Carbohydrate metabolism; D-ribose degradation; D-ribose 5-phosphate from beta-D-ribopyranose: step 2/2.</text>
</comment>
<feature type="binding site" evidence="12">
    <location>
        <position position="140"/>
    </location>
    <ligand>
        <name>substrate</name>
    </ligand>
</feature>
<dbReference type="RefSeq" id="WP_053418080.1">
    <property type="nucleotide sequence ID" value="NZ_LILB01000005.1"/>
</dbReference>
<keyword evidence="15" id="KW-1185">Reference proteome</keyword>
<keyword evidence="5 12" id="KW-0479">Metal-binding</keyword>
<comment type="activity regulation">
    <text evidence="12">Activated by a monovalent cation that binds near, but not in, the active site. The most likely occupant of the site in vivo is potassium. Ion binding induces a conformational change that may alter substrate affinity.</text>
</comment>
<dbReference type="STRING" id="263475.AMD00_16475"/>
<dbReference type="AlphaFoldDB" id="A0A0M0LFS3"/>
<feature type="binding site" evidence="12">
    <location>
        <position position="285"/>
    </location>
    <ligand>
        <name>K(+)</name>
        <dbReference type="ChEBI" id="CHEBI:29103"/>
    </ligand>
</feature>
<name>A0A0M0LFS3_9BACL</name>
<reference evidence="15" key="1">
    <citation type="submission" date="2015-08" db="EMBL/GenBank/DDBJ databases">
        <title>Fjat-10028 dsm 16317.</title>
        <authorList>
            <person name="Liu B."/>
            <person name="Wang J."/>
            <person name="Zhu Y."/>
            <person name="Liu G."/>
            <person name="Chen Q."/>
            <person name="Chen Z."/>
            <person name="Lan J."/>
            <person name="Che J."/>
            <person name="Ge C."/>
            <person name="Shi H."/>
            <person name="Pan Z."/>
            <person name="Liu X."/>
        </authorList>
    </citation>
    <scope>NUCLEOTIDE SEQUENCE [LARGE SCALE GENOMIC DNA]</scope>
    <source>
        <strain evidence="15">DSM 16317</strain>
    </source>
</reference>
<organism evidence="14 15">
    <name type="scientific">Viridibacillus arvi</name>
    <dbReference type="NCBI Taxonomy" id="263475"/>
    <lineage>
        <taxon>Bacteria</taxon>
        <taxon>Bacillati</taxon>
        <taxon>Bacillota</taxon>
        <taxon>Bacilli</taxon>
        <taxon>Bacillales</taxon>
        <taxon>Caryophanaceae</taxon>
        <taxon>Viridibacillus</taxon>
    </lineage>
</organism>
<evidence type="ECO:0000256" key="7">
    <source>
        <dbReference type="ARBA" id="ARBA00022777"/>
    </source>
</evidence>
<comment type="cofactor">
    <cofactor evidence="12">
        <name>Mg(2+)</name>
        <dbReference type="ChEBI" id="CHEBI:18420"/>
    </cofactor>
    <text evidence="12">Requires a divalent cation, most likely magnesium in vivo, as an electrophilic catalyst to aid phosphoryl group transfer. It is the chelate of the metal and the nucleotide that is the actual substrate.</text>
</comment>
<evidence type="ECO:0000256" key="2">
    <source>
        <dbReference type="ARBA" id="ARBA00012035"/>
    </source>
</evidence>
<keyword evidence="12" id="KW-0963">Cytoplasm</keyword>
<dbReference type="PANTHER" id="PTHR10584:SF166">
    <property type="entry name" value="RIBOKINASE"/>
    <property type="match status" value="1"/>
</dbReference>
<evidence type="ECO:0000256" key="12">
    <source>
        <dbReference type="HAMAP-Rule" id="MF_01987"/>
    </source>
</evidence>
<feature type="binding site" evidence="12">
    <location>
        <position position="287"/>
    </location>
    <ligand>
        <name>K(+)</name>
        <dbReference type="ChEBI" id="CHEBI:29103"/>
    </ligand>
</feature>
<evidence type="ECO:0000313" key="14">
    <source>
        <dbReference type="EMBL" id="KOO49904.1"/>
    </source>
</evidence>
<feature type="active site" description="Proton acceptor" evidence="12">
    <location>
        <position position="252"/>
    </location>
</feature>
<dbReference type="InterPro" id="IPR002173">
    <property type="entry name" value="Carboh/pur_kinase_PfkB_CS"/>
</dbReference>
<dbReference type="InterPro" id="IPR011877">
    <property type="entry name" value="Ribokinase"/>
</dbReference>
<dbReference type="CDD" id="cd01174">
    <property type="entry name" value="ribokinase"/>
    <property type="match status" value="1"/>
</dbReference>
<keyword evidence="4 12" id="KW-0808">Transferase</keyword>
<keyword evidence="11 12" id="KW-0119">Carbohydrate metabolism</keyword>
<feature type="binding site" evidence="12">
    <location>
        <position position="246"/>
    </location>
    <ligand>
        <name>K(+)</name>
        <dbReference type="ChEBI" id="CHEBI:29103"/>
    </ligand>
</feature>
<dbReference type="GO" id="GO:0046872">
    <property type="term" value="F:metal ion binding"/>
    <property type="evidence" value="ECO:0007669"/>
    <property type="project" value="UniProtKB-KW"/>
</dbReference>
<feature type="binding site" evidence="12">
    <location>
        <begin position="251"/>
        <end position="252"/>
    </location>
    <ligand>
        <name>ATP</name>
        <dbReference type="ChEBI" id="CHEBI:30616"/>
    </ligand>
</feature>
<keyword evidence="6 12" id="KW-0547">Nucleotide-binding</keyword>
<dbReference type="GO" id="GO:0019303">
    <property type="term" value="P:D-ribose catabolic process"/>
    <property type="evidence" value="ECO:0007669"/>
    <property type="project" value="UniProtKB-UniRule"/>
</dbReference>
<keyword evidence="7 12" id="KW-0418">Kinase</keyword>
<comment type="caution">
    <text evidence="12">Lacks conserved residue(s) required for the propagation of feature annotation.</text>
</comment>
<evidence type="ECO:0000256" key="3">
    <source>
        <dbReference type="ARBA" id="ARBA00016943"/>
    </source>
</evidence>
<dbReference type="Gene3D" id="3.40.1190.20">
    <property type="match status" value="1"/>
</dbReference>
<feature type="binding site" evidence="12">
    <location>
        <position position="248"/>
    </location>
    <ligand>
        <name>K(+)</name>
        <dbReference type="ChEBI" id="CHEBI:29103"/>
    </ligand>
</feature>
<evidence type="ECO:0000259" key="13">
    <source>
        <dbReference type="Pfam" id="PF00294"/>
    </source>
</evidence>
<sequence>METKNIIVAGSINIDLVYEVPHIVKEGETIHSTKHDLYFGGKGANQAVTAGQLGADVQFIGSVGADDHGIRAKENMERKGVKTEAISSKGVTGQAIIQLSDVGENSIVLFPGANFLVTPEQIQESEAAFETSDILLLQLEIPIEAVEKAAELAYANGVKIILNPAPACDIPDSLLQKVSILTPNETELELLTGISADSEDNLQKACSIMLAKGVQAVVVTLGSKGAFYMTSEESGFVTAEMAKAVDTTGAGDSFNGALAVALCHGDLLTDAITYASKVAAFVVTEMGAQPDIPAEFIR</sequence>
<dbReference type="PRINTS" id="PR00990">
    <property type="entry name" value="RIBOKINASE"/>
</dbReference>
<evidence type="ECO:0000256" key="5">
    <source>
        <dbReference type="ARBA" id="ARBA00022723"/>
    </source>
</evidence>
<comment type="similarity">
    <text evidence="1">Belongs to the carbohydrate kinase pfkB family.</text>
</comment>
<evidence type="ECO:0000256" key="4">
    <source>
        <dbReference type="ARBA" id="ARBA00022679"/>
    </source>
</evidence>
<dbReference type="InterPro" id="IPR002139">
    <property type="entry name" value="Ribo/fructo_kinase"/>
</dbReference>
<dbReference type="EMBL" id="LILB01000005">
    <property type="protein sequence ID" value="KOO49904.1"/>
    <property type="molecule type" value="Genomic_DNA"/>
</dbReference>
<evidence type="ECO:0000256" key="11">
    <source>
        <dbReference type="ARBA" id="ARBA00023277"/>
    </source>
</evidence>
<evidence type="ECO:0000256" key="1">
    <source>
        <dbReference type="ARBA" id="ARBA00005380"/>
    </source>
</evidence>
<feature type="binding site" evidence="12">
    <location>
        <begin position="13"/>
        <end position="15"/>
    </location>
    <ligand>
        <name>substrate</name>
    </ligand>
</feature>
<comment type="subcellular location">
    <subcellularLocation>
        <location evidence="12">Cytoplasm</location>
    </subcellularLocation>
</comment>
<keyword evidence="10 12" id="KW-0630">Potassium</keyword>
<dbReference type="InterPro" id="IPR011611">
    <property type="entry name" value="PfkB_dom"/>
</dbReference>
<accession>A0A0M0LFS3</accession>
<protein>
    <recommendedName>
        <fullName evidence="3 12">Ribokinase</fullName>
        <shortName evidence="12">RK</shortName>
        <ecNumber evidence="2 12">2.7.1.15</ecNumber>
    </recommendedName>
</protein>
<dbReference type="PROSITE" id="PS00584">
    <property type="entry name" value="PFKB_KINASES_2"/>
    <property type="match status" value="1"/>
</dbReference>
<evidence type="ECO:0000256" key="9">
    <source>
        <dbReference type="ARBA" id="ARBA00022842"/>
    </source>
</evidence>
<feature type="binding site" evidence="12">
    <location>
        <position position="282"/>
    </location>
    <ligand>
        <name>K(+)</name>
        <dbReference type="ChEBI" id="CHEBI:29103"/>
    </ligand>
</feature>
<feature type="binding site" evidence="12">
    <location>
        <begin position="41"/>
        <end position="45"/>
    </location>
    <ligand>
        <name>substrate</name>
    </ligand>
</feature>
<evidence type="ECO:0000313" key="15">
    <source>
        <dbReference type="Proteomes" id="UP000036867"/>
    </source>
</evidence>
<dbReference type="NCBIfam" id="TIGR02152">
    <property type="entry name" value="D_ribokin_bact"/>
    <property type="match status" value="1"/>
</dbReference>
<comment type="catalytic activity">
    <reaction evidence="12">
        <text>D-ribose + ATP = D-ribose 5-phosphate + ADP + H(+)</text>
        <dbReference type="Rhea" id="RHEA:13697"/>
        <dbReference type="ChEBI" id="CHEBI:15378"/>
        <dbReference type="ChEBI" id="CHEBI:30616"/>
        <dbReference type="ChEBI" id="CHEBI:47013"/>
        <dbReference type="ChEBI" id="CHEBI:78346"/>
        <dbReference type="ChEBI" id="CHEBI:456216"/>
        <dbReference type="EC" id="2.7.1.15"/>
    </reaction>
</comment>
<dbReference type="GeneID" id="301137689"/>
<dbReference type="GO" id="GO:0004747">
    <property type="term" value="F:ribokinase activity"/>
    <property type="evidence" value="ECO:0007669"/>
    <property type="project" value="UniProtKB-UniRule"/>
</dbReference>
<dbReference type="SUPFAM" id="SSF53613">
    <property type="entry name" value="Ribokinase-like"/>
    <property type="match status" value="1"/>
</dbReference>
<dbReference type="Pfam" id="PF00294">
    <property type="entry name" value="PfkB"/>
    <property type="match status" value="1"/>
</dbReference>
<dbReference type="PATRIC" id="fig|263475.3.peg.4582"/>
<dbReference type="UniPathway" id="UPA00916">
    <property type="reaction ID" value="UER00889"/>
</dbReference>
<dbReference type="PANTHER" id="PTHR10584">
    <property type="entry name" value="SUGAR KINASE"/>
    <property type="match status" value="1"/>
</dbReference>
<keyword evidence="9 12" id="KW-0460">Magnesium</keyword>
<keyword evidence="8 12" id="KW-0067">ATP-binding</keyword>
<gene>
    <name evidence="12" type="primary">rbsK</name>
    <name evidence="14" type="ORF">AMD00_16475</name>
</gene>
<comment type="subunit">
    <text evidence="12">Homodimer.</text>
</comment>
<dbReference type="InterPro" id="IPR029056">
    <property type="entry name" value="Ribokinase-like"/>
</dbReference>
<dbReference type="GO" id="GO:0005524">
    <property type="term" value="F:ATP binding"/>
    <property type="evidence" value="ECO:0007669"/>
    <property type="project" value="UniProtKB-UniRule"/>
</dbReference>
<comment type="similarity">
    <text evidence="12">Belongs to the carbohydrate kinase PfkB family. Ribokinase subfamily.</text>
</comment>
<feature type="binding site" evidence="12">
    <location>
        <begin position="220"/>
        <end position="225"/>
    </location>
    <ligand>
        <name>ATP</name>
        <dbReference type="ChEBI" id="CHEBI:30616"/>
    </ligand>
</feature>
<comment type="function">
    <text evidence="12">Catalyzes the phosphorylation of ribose at O-5 in a reaction requiring ATP and magnesium. The resulting D-ribose-5-phosphate can then be used either for sythesis of nucleotides, histidine, and tryptophan, or as a component of the pentose phosphate pathway.</text>
</comment>
<dbReference type="EC" id="2.7.1.15" evidence="2 12"/>
<feature type="binding site" evidence="12">
    <location>
        <position position="184"/>
    </location>
    <ligand>
        <name>ATP</name>
        <dbReference type="ChEBI" id="CHEBI:30616"/>
    </ligand>
</feature>
<dbReference type="HAMAP" id="MF_01987">
    <property type="entry name" value="Ribokinase"/>
    <property type="match status" value="1"/>
</dbReference>
<feature type="binding site" evidence="12">
    <location>
        <position position="252"/>
    </location>
    <ligand>
        <name>substrate</name>
    </ligand>
</feature>
<dbReference type="GO" id="GO:0005829">
    <property type="term" value="C:cytosol"/>
    <property type="evidence" value="ECO:0007669"/>
    <property type="project" value="TreeGrafter"/>
</dbReference>
<comment type="caution">
    <text evidence="14">The sequence shown here is derived from an EMBL/GenBank/DDBJ whole genome shotgun (WGS) entry which is preliminary data.</text>
</comment>
<proteinExistence type="inferred from homology"/>
<dbReference type="OrthoDB" id="9775849at2"/>